<evidence type="ECO:0000313" key="12">
    <source>
        <dbReference type="EMBL" id="KAE9185031.1"/>
    </source>
</evidence>
<keyword evidence="5" id="KW-0732">Signal</keyword>
<dbReference type="GO" id="GO:0005576">
    <property type="term" value="C:extracellular region"/>
    <property type="evidence" value="ECO:0007669"/>
    <property type="project" value="UniProtKB-SubCell"/>
</dbReference>
<keyword evidence="3" id="KW-0964">Secreted</keyword>
<dbReference type="OrthoDB" id="147163at2759"/>
<evidence type="ECO:0000313" key="18">
    <source>
        <dbReference type="Proteomes" id="UP000440367"/>
    </source>
</evidence>
<dbReference type="Proteomes" id="UP000440367">
    <property type="component" value="Unassembled WGS sequence"/>
</dbReference>
<dbReference type="Proteomes" id="UP000488956">
    <property type="component" value="Unassembled WGS sequence"/>
</dbReference>
<evidence type="ECO:0000313" key="8">
    <source>
        <dbReference type="EMBL" id="KAE9084507.1"/>
    </source>
</evidence>
<dbReference type="Proteomes" id="UP000460718">
    <property type="component" value="Unassembled WGS sequence"/>
</dbReference>
<evidence type="ECO:0000313" key="14">
    <source>
        <dbReference type="EMBL" id="KAE9284668.1"/>
    </source>
</evidence>
<dbReference type="Proteomes" id="UP000440732">
    <property type="component" value="Unassembled WGS sequence"/>
</dbReference>
<dbReference type="EMBL" id="QXGD01001453">
    <property type="protein sequence ID" value="KAE9205764.1"/>
    <property type="molecule type" value="Genomic_DNA"/>
</dbReference>
<keyword evidence="16" id="KW-1185">Reference proteome</keyword>
<evidence type="ECO:0000313" key="21">
    <source>
        <dbReference type="Proteomes" id="UP000460718"/>
    </source>
</evidence>
<dbReference type="Pfam" id="PF05630">
    <property type="entry name" value="NPP1"/>
    <property type="match status" value="1"/>
</dbReference>
<dbReference type="EMBL" id="QXFW01002479">
    <property type="protein sequence ID" value="KAE8978144.1"/>
    <property type="molecule type" value="Genomic_DNA"/>
</dbReference>
<comment type="similarity">
    <text evidence="2">Belongs to the Necrosis inducing protein (NPP1) family.</text>
</comment>
<accession>A0A6A4C6Q6</accession>
<dbReference type="EMBL" id="QXGA01001444">
    <property type="protein sequence ID" value="KAE9118865.1"/>
    <property type="molecule type" value="Genomic_DNA"/>
</dbReference>
<evidence type="ECO:0000313" key="15">
    <source>
        <dbReference type="Proteomes" id="UP000429523"/>
    </source>
</evidence>
<keyword evidence="4" id="KW-0843">Virulence</keyword>
<reference evidence="15 16" key="1">
    <citation type="submission" date="2018-08" db="EMBL/GenBank/DDBJ databases">
        <title>Genomic investigation of the strawberry pathogen Phytophthora fragariae indicates pathogenicity is determined by transcriptional variation in three key races.</title>
        <authorList>
            <person name="Adams T.M."/>
            <person name="Armitage A.D."/>
            <person name="Sobczyk M.K."/>
            <person name="Bates H.J."/>
            <person name="Dunwell J.M."/>
            <person name="Nellist C.F."/>
            <person name="Harrison R.J."/>
        </authorList>
    </citation>
    <scope>NUCLEOTIDE SEQUENCE [LARGE SCALE GENOMIC DNA]</scope>
    <source>
        <strain evidence="14 17">A4</strain>
        <strain evidence="13 18">BC-1</strain>
        <strain evidence="11 22">BC-23</strain>
        <strain evidence="12 16">NOV-27</strain>
        <strain evidence="10 19">NOV-5</strain>
        <strain evidence="8 20">NOV-71</strain>
        <strain evidence="6 15">NOV-9</strain>
        <strain evidence="9 23">ONT-3</strain>
        <strain evidence="7 21">SCRP245</strain>
    </source>
</reference>
<evidence type="ECO:0000313" key="16">
    <source>
        <dbReference type="Proteomes" id="UP000433483"/>
    </source>
</evidence>
<evidence type="ECO:0000313" key="7">
    <source>
        <dbReference type="EMBL" id="KAE8978144.1"/>
    </source>
</evidence>
<evidence type="ECO:0008006" key="24">
    <source>
        <dbReference type="Google" id="ProtNLM"/>
    </source>
</evidence>
<dbReference type="AlphaFoldDB" id="A0A6A4C6Q6"/>
<dbReference type="PANTHER" id="PTHR33657">
    <property type="entry name" value="DOMAIN PROTEIN, PUTATIVE (AFU_ORTHOLOGUE AFUA_5G00600)-RELATED"/>
    <property type="match status" value="1"/>
</dbReference>
<gene>
    <name evidence="14" type="ORF">PF001_g22268</name>
    <name evidence="13" type="ORF">PF002_g20217</name>
    <name evidence="11" type="ORF">PF004_g23971</name>
    <name evidence="12" type="ORF">PF005_g21420</name>
    <name evidence="10" type="ORF">PF006_g18486</name>
    <name evidence="8" type="ORF">PF007_g21490</name>
    <name evidence="6" type="ORF">PF009_g22434</name>
    <name evidence="9" type="ORF">PF010_g19584</name>
    <name evidence="7" type="ORF">PF011_g23368</name>
</gene>
<comment type="subcellular location">
    <subcellularLocation>
        <location evidence="1">Secreted</location>
    </subcellularLocation>
</comment>
<evidence type="ECO:0000313" key="19">
    <source>
        <dbReference type="Proteomes" id="UP000440732"/>
    </source>
</evidence>
<feature type="signal peptide" evidence="5">
    <location>
        <begin position="1"/>
        <end position="21"/>
    </location>
</feature>
<evidence type="ECO:0000313" key="9">
    <source>
        <dbReference type="EMBL" id="KAE9087820.1"/>
    </source>
</evidence>
<evidence type="ECO:0000256" key="5">
    <source>
        <dbReference type="SAM" id="SignalP"/>
    </source>
</evidence>
<feature type="chain" id="PRO_5036167210" description="Necrosis inducing protein NPP1 type" evidence="5">
    <location>
        <begin position="22"/>
        <end position="259"/>
    </location>
</feature>
<dbReference type="EMBL" id="QXFZ01001818">
    <property type="protein sequence ID" value="KAE9084507.1"/>
    <property type="molecule type" value="Genomic_DNA"/>
</dbReference>
<comment type="caution">
    <text evidence="14">The sequence shown here is derived from an EMBL/GenBank/DDBJ whole genome shotgun (WGS) entry which is preliminary data.</text>
</comment>
<evidence type="ECO:0000313" key="10">
    <source>
        <dbReference type="EMBL" id="KAE9118865.1"/>
    </source>
</evidence>
<evidence type="ECO:0000256" key="3">
    <source>
        <dbReference type="ARBA" id="ARBA00022525"/>
    </source>
</evidence>
<dbReference type="PANTHER" id="PTHR33657:SF8">
    <property type="entry name" value="DOMAIN PROTEIN, PUTATIVE (AFU_ORTHOLOGUE AFUA_5G00600)-RELATED"/>
    <property type="match status" value="1"/>
</dbReference>
<dbReference type="PIRSF" id="PIRSF029958">
    <property type="entry name" value="Necrosis-inducing_protein"/>
    <property type="match status" value="1"/>
</dbReference>
<dbReference type="EMBL" id="QXGC01002655">
    <property type="protein sequence ID" value="KAE9183349.1"/>
    <property type="molecule type" value="Genomic_DNA"/>
</dbReference>
<name>A0A6A4C6Q6_9STRA</name>
<dbReference type="Proteomes" id="UP000433483">
    <property type="component" value="Unassembled WGS sequence"/>
</dbReference>
<dbReference type="EMBL" id="QXGF01001853">
    <property type="protein sequence ID" value="KAE8927394.1"/>
    <property type="molecule type" value="Genomic_DNA"/>
</dbReference>
<evidence type="ECO:0000313" key="20">
    <source>
        <dbReference type="Proteomes" id="UP000441208"/>
    </source>
</evidence>
<evidence type="ECO:0000256" key="2">
    <source>
        <dbReference type="ARBA" id="ARBA00009520"/>
    </source>
</evidence>
<dbReference type="EMBL" id="QXFX01001590">
    <property type="protein sequence ID" value="KAE9087820.1"/>
    <property type="molecule type" value="Genomic_DNA"/>
</dbReference>
<evidence type="ECO:0000313" key="17">
    <source>
        <dbReference type="Proteomes" id="UP000437068"/>
    </source>
</evidence>
<evidence type="ECO:0000313" key="11">
    <source>
        <dbReference type="EMBL" id="KAE9183349.1"/>
    </source>
</evidence>
<evidence type="ECO:0000313" key="22">
    <source>
        <dbReference type="Proteomes" id="UP000476176"/>
    </source>
</evidence>
<dbReference type="Proteomes" id="UP000441208">
    <property type="component" value="Unassembled WGS sequence"/>
</dbReference>
<dbReference type="Proteomes" id="UP000476176">
    <property type="component" value="Unassembled WGS sequence"/>
</dbReference>
<evidence type="ECO:0000313" key="13">
    <source>
        <dbReference type="EMBL" id="KAE9205764.1"/>
    </source>
</evidence>
<protein>
    <recommendedName>
        <fullName evidence="24">Necrosis inducing protein NPP1 type</fullName>
    </recommendedName>
</protein>
<evidence type="ECO:0000256" key="4">
    <source>
        <dbReference type="ARBA" id="ARBA00023026"/>
    </source>
</evidence>
<dbReference type="InterPro" id="IPR008701">
    <property type="entry name" value="NPP1"/>
</dbReference>
<dbReference type="EMBL" id="QXGB01001824">
    <property type="protein sequence ID" value="KAE9185031.1"/>
    <property type="molecule type" value="Genomic_DNA"/>
</dbReference>
<evidence type="ECO:0000256" key="1">
    <source>
        <dbReference type="ARBA" id="ARBA00004613"/>
    </source>
</evidence>
<evidence type="ECO:0000313" key="23">
    <source>
        <dbReference type="Proteomes" id="UP000488956"/>
    </source>
</evidence>
<dbReference type="EMBL" id="QXGE01002127">
    <property type="protein sequence ID" value="KAE9284668.1"/>
    <property type="molecule type" value="Genomic_DNA"/>
</dbReference>
<proteinExistence type="inferred from homology"/>
<evidence type="ECO:0000313" key="6">
    <source>
        <dbReference type="EMBL" id="KAE8927394.1"/>
    </source>
</evidence>
<organism evidence="14 17">
    <name type="scientific">Phytophthora fragariae</name>
    <dbReference type="NCBI Taxonomy" id="53985"/>
    <lineage>
        <taxon>Eukaryota</taxon>
        <taxon>Sar</taxon>
        <taxon>Stramenopiles</taxon>
        <taxon>Oomycota</taxon>
        <taxon>Peronosporomycetes</taxon>
        <taxon>Peronosporales</taxon>
        <taxon>Peronosporaceae</taxon>
        <taxon>Phytophthora</taxon>
    </lineage>
</organism>
<dbReference type="Proteomes" id="UP000429523">
    <property type="component" value="Unassembled WGS sequence"/>
</dbReference>
<sequence>MILRFLLLSAIASTTLSSVWAVRINHDKVRPFPQPAPVTESEKAAVKFQPSLIIDDACHPYPAVNAAGETSGGLKGTGGPRGSCKGSGLGSQVYDRAVWHQDLWAIMYAWYMYFPKDVYNGALYRKGHRHSWVSAVVWLDDPALEKPKILAVSTSLLDGYYYIKKNGPQQCGRRSCSPPFTEYINRTNPMLAYGVFKLGGSSLGMTTERFAETQDIVVWEQLTEAARGALSDTNFGKKVKVPFIDANLKTNLEAARPFL</sequence>
<dbReference type="Proteomes" id="UP000437068">
    <property type="component" value="Unassembled WGS sequence"/>
</dbReference>